<accession>A0ABW1TBS3</accession>
<reference evidence="8" key="1">
    <citation type="journal article" date="2019" name="Int. J. Syst. Evol. Microbiol.">
        <title>The Global Catalogue of Microorganisms (GCM) 10K type strain sequencing project: providing services to taxonomists for standard genome sequencing and annotation.</title>
        <authorList>
            <consortium name="The Broad Institute Genomics Platform"/>
            <consortium name="The Broad Institute Genome Sequencing Center for Infectious Disease"/>
            <person name="Wu L."/>
            <person name="Ma J."/>
        </authorList>
    </citation>
    <scope>NUCLEOTIDE SEQUENCE [LARGE SCALE GENOMIC DNA]</scope>
    <source>
        <strain evidence="8">CCM 8950</strain>
    </source>
</reference>
<keyword evidence="8" id="KW-1185">Reference proteome</keyword>
<evidence type="ECO:0000256" key="5">
    <source>
        <dbReference type="ARBA" id="ARBA00022842"/>
    </source>
</evidence>
<dbReference type="PANTHER" id="PTHR12001">
    <property type="entry name" value="GERANYLGERANYL PYROPHOSPHATE SYNTHASE"/>
    <property type="match status" value="1"/>
</dbReference>
<keyword evidence="3 6" id="KW-0808">Transferase</keyword>
<comment type="similarity">
    <text evidence="2 6">Belongs to the FPP/GGPP synthase family.</text>
</comment>
<sequence length="310" mass="34899">MNLTFWAALPQVQKQLQQLQHYLLKTVDLPNQPIHTKILKLLQSGGKFLRPGIFYLFSSLGPNPDEDQLLAGASAQELLHLAVQGHNQVSDDKLQSLNLGQDKHQRNAIYAGDYLFTRYFDEILKTKPSSAEFSDYLTAMQRILSGHLTQLQHQFDLTETVPDYFTEINQRTGDAFRFSAEQGARLAGAAPELIDLSAAIGASIGTAYQVHQDIVLTFGQPQSLLTSLQKGQYPLPIILILNQTEMQQVLKRRQQLTISDVKLIQKQLDQKAVQLQLTKLTDHINDLLNQLPAGTAQNDLRQFITRLFQA</sequence>
<dbReference type="PANTHER" id="PTHR12001:SF69">
    <property type="entry name" value="ALL TRANS-POLYPRENYL-DIPHOSPHATE SYNTHASE PDSS1"/>
    <property type="match status" value="1"/>
</dbReference>
<dbReference type="Pfam" id="PF00348">
    <property type="entry name" value="polyprenyl_synt"/>
    <property type="match status" value="1"/>
</dbReference>
<evidence type="ECO:0000256" key="1">
    <source>
        <dbReference type="ARBA" id="ARBA00001946"/>
    </source>
</evidence>
<comment type="cofactor">
    <cofactor evidence="1">
        <name>Mg(2+)</name>
        <dbReference type="ChEBI" id="CHEBI:18420"/>
    </cofactor>
</comment>
<evidence type="ECO:0000256" key="2">
    <source>
        <dbReference type="ARBA" id="ARBA00006706"/>
    </source>
</evidence>
<name>A0ABW1TBS3_9LACO</name>
<dbReference type="SUPFAM" id="SSF48576">
    <property type="entry name" value="Terpenoid synthases"/>
    <property type="match status" value="1"/>
</dbReference>
<comment type="caution">
    <text evidence="7">The sequence shown here is derived from an EMBL/GenBank/DDBJ whole genome shotgun (WGS) entry which is preliminary data.</text>
</comment>
<dbReference type="InterPro" id="IPR008949">
    <property type="entry name" value="Isoprenoid_synthase_dom_sf"/>
</dbReference>
<dbReference type="InterPro" id="IPR000092">
    <property type="entry name" value="Polyprenyl_synt"/>
</dbReference>
<evidence type="ECO:0000313" key="7">
    <source>
        <dbReference type="EMBL" id="MFC6255142.1"/>
    </source>
</evidence>
<dbReference type="Gene3D" id="1.10.600.10">
    <property type="entry name" value="Farnesyl Diphosphate Synthase"/>
    <property type="match status" value="1"/>
</dbReference>
<keyword evidence="4" id="KW-0479">Metal-binding</keyword>
<proteinExistence type="inferred from homology"/>
<evidence type="ECO:0000313" key="8">
    <source>
        <dbReference type="Proteomes" id="UP001596190"/>
    </source>
</evidence>
<evidence type="ECO:0000256" key="6">
    <source>
        <dbReference type="RuleBase" id="RU004466"/>
    </source>
</evidence>
<dbReference type="Proteomes" id="UP001596190">
    <property type="component" value="Unassembled WGS sequence"/>
</dbReference>
<dbReference type="RefSeq" id="WP_137630847.1">
    <property type="nucleotide sequence ID" value="NZ_BJDO01000016.1"/>
</dbReference>
<keyword evidence="5" id="KW-0460">Magnesium</keyword>
<organism evidence="7 8">
    <name type="scientific">Secundilactobacillus hailunensis</name>
    <dbReference type="NCBI Taxonomy" id="2559923"/>
    <lineage>
        <taxon>Bacteria</taxon>
        <taxon>Bacillati</taxon>
        <taxon>Bacillota</taxon>
        <taxon>Bacilli</taxon>
        <taxon>Lactobacillales</taxon>
        <taxon>Lactobacillaceae</taxon>
        <taxon>Secundilactobacillus</taxon>
    </lineage>
</organism>
<gene>
    <name evidence="7" type="ORF">ACFP1H_11180</name>
</gene>
<evidence type="ECO:0000256" key="4">
    <source>
        <dbReference type="ARBA" id="ARBA00022723"/>
    </source>
</evidence>
<evidence type="ECO:0000256" key="3">
    <source>
        <dbReference type="ARBA" id="ARBA00022679"/>
    </source>
</evidence>
<protein>
    <submittedName>
        <fullName evidence="7">Polyprenyl synthetase family protein</fullName>
    </submittedName>
</protein>
<dbReference type="EMBL" id="JBHSSA010000116">
    <property type="protein sequence ID" value="MFC6255142.1"/>
    <property type="molecule type" value="Genomic_DNA"/>
</dbReference>